<evidence type="ECO:0000313" key="2">
    <source>
        <dbReference type="Proteomes" id="UP000027222"/>
    </source>
</evidence>
<gene>
    <name evidence="1" type="ORF">GALMADRAFT_149148</name>
</gene>
<proteinExistence type="predicted"/>
<evidence type="ECO:0000313" key="1">
    <source>
        <dbReference type="EMBL" id="KDR64937.1"/>
    </source>
</evidence>
<dbReference type="AlphaFoldDB" id="A0A067S510"/>
<sequence>MLTEGDLAIEEETQSSDLNCSLYYSSFLKIYNPYWSGSGSVSILLWFCNQTSKY</sequence>
<dbReference type="EMBL" id="KL142648">
    <property type="protein sequence ID" value="KDR64937.1"/>
    <property type="molecule type" value="Genomic_DNA"/>
</dbReference>
<dbReference type="HOGENOM" id="CLU_3050453_0_0_1"/>
<keyword evidence="2" id="KW-1185">Reference proteome</keyword>
<name>A0A067S510_GALM3</name>
<accession>A0A067S510</accession>
<protein>
    <submittedName>
        <fullName evidence="1">Uncharacterized protein</fullName>
    </submittedName>
</protein>
<organism evidence="1 2">
    <name type="scientific">Galerina marginata (strain CBS 339.88)</name>
    <dbReference type="NCBI Taxonomy" id="685588"/>
    <lineage>
        <taxon>Eukaryota</taxon>
        <taxon>Fungi</taxon>
        <taxon>Dikarya</taxon>
        <taxon>Basidiomycota</taxon>
        <taxon>Agaricomycotina</taxon>
        <taxon>Agaricomycetes</taxon>
        <taxon>Agaricomycetidae</taxon>
        <taxon>Agaricales</taxon>
        <taxon>Agaricineae</taxon>
        <taxon>Strophariaceae</taxon>
        <taxon>Galerina</taxon>
    </lineage>
</organism>
<dbReference type="Proteomes" id="UP000027222">
    <property type="component" value="Unassembled WGS sequence"/>
</dbReference>
<reference evidence="2" key="1">
    <citation type="journal article" date="2014" name="Proc. Natl. Acad. Sci. U.S.A.">
        <title>Extensive sampling of basidiomycete genomes demonstrates inadequacy of the white-rot/brown-rot paradigm for wood decay fungi.</title>
        <authorList>
            <person name="Riley R."/>
            <person name="Salamov A.A."/>
            <person name="Brown D.W."/>
            <person name="Nagy L.G."/>
            <person name="Floudas D."/>
            <person name="Held B.W."/>
            <person name="Levasseur A."/>
            <person name="Lombard V."/>
            <person name="Morin E."/>
            <person name="Otillar R."/>
            <person name="Lindquist E.A."/>
            <person name="Sun H."/>
            <person name="LaButti K.M."/>
            <person name="Schmutz J."/>
            <person name="Jabbour D."/>
            <person name="Luo H."/>
            <person name="Baker S.E."/>
            <person name="Pisabarro A.G."/>
            <person name="Walton J.D."/>
            <person name="Blanchette R.A."/>
            <person name="Henrissat B."/>
            <person name="Martin F."/>
            <person name="Cullen D."/>
            <person name="Hibbett D.S."/>
            <person name="Grigoriev I.V."/>
        </authorList>
    </citation>
    <scope>NUCLEOTIDE SEQUENCE [LARGE SCALE GENOMIC DNA]</scope>
    <source>
        <strain evidence="2">CBS 339.88</strain>
    </source>
</reference>